<evidence type="ECO:0000313" key="2">
    <source>
        <dbReference type="Proteomes" id="UP000261811"/>
    </source>
</evidence>
<protein>
    <submittedName>
        <fullName evidence="1">Uncharacterized protein</fullName>
    </submittedName>
</protein>
<evidence type="ECO:0000313" key="1">
    <source>
        <dbReference type="EMBL" id="RFU39426.1"/>
    </source>
</evidence>
<dbReference type="AlphaFoldDB" id="A0A372JI14"/>
<accession>A0A372JI14</accession>
<keyword evidence="2" id="KW-1185">Reference proteome</keyword>
<gene>
    <name evidence="1" type="ORF">DZF91_22410</name>
</gene>
<organism evidence="1 2">
    <name type="scientific">Actinomadura logoneensis</name>
    <dbReference type="NCBI Taxonomy" id="2293572"/>
    <lineage>
        <taxon>Bacteria</taxon>
        <taxon>Bacillati</taxon>
        <taxon>Actinomycetota</taxon>
        <taxon>Actinomycetes</taxon>
        <taxon>Streptosporangiales</taxon>
        <taxon>Thermomonosporaceae</taxon>
        <taxon>Actinomadura</taxon>
    </lineage>
</organism>
<dbReference type="Proteomes" id="UP000261811">
    <property type="component" value="Unassembled WGS sequence"/>
</dbReference>
<dbReference type="RefSeq" id="WP_117359420.1">
    <property type="nucleotide sequence ID" value="NZ_QURH01000338.1"/>
</dbReference>
<sequence>MVEGWAALGVQGEDTIGGLRKAITLLLGVPGLPAHLVSSVERSMGGRPESSLPGEVKAILGTLPVEQAVAHLDELLQAGAPWMTDLGRRKVQVLAFEDPRAGRIKLPSRDVLEGPFAWRLYLAALGHPASVTAVEMRRATGNLPLPVLDDLLDAGLVGFEDAPWERREADSERRYLTARLVPAMVGRQDAVALGWQEMERRHRFLDGEDLSEGDDIYALLSAFWKGDSPDISLRTRLSPSGQVLYDEILLGVQTERWPAHIVKDRALWSLLATRWTPSGLINPSVSDFHMWRALYNCYRWLLAGMFDRVRSQLTPLVDLAEEKQPQDAGEARVQMCAEALVMRAYLDLETNDFAMARKRLERIGRRHPVIQQNIDYIRRAELKKRNELDYWENPYLVLGVSHGSHEWLDQWRSLVKLVRDDVRKRGRINRAKRRLEAAERDGDGDFYRLPLDESLFVLPRERSVALLPPIEPMPRRTLPATPEDLAELRARAIETVLDEFAAVPPSALSEESS</sequence>
<dbReference type="EMBL" id="QURH01000338">
    <property type="protein sequence ID" value="RFU39426.1"/>
    <property type="molecule type" value="Genomic_DNA"/>
</dbReference>
<comment type="caution">
    <text evidence="1">The sequence shown here is derived from an EMBL/GenBank/DDBJ whole genome shotgun (WGS) entry which is preliminary data.</text>
</comment>
<proteinExistence type="predicted"/>
<dbReference type="OrthoDB" id="3510269at2"/>
<reference evidence="1 2" key="1">
    <citation type="submission" date="2018-08" db="EMBL/GenBank/DDBJ databases">
        <title>Actinomadura jelena sp. nov., a novel Actinomycete isolated from soil in Chad.</title>
        <authorList>
            <person name="Shi L."/>
        </authorList>
    </citation>
    <scope>NUCLEOTIDE SEQUENCE [LARGE SCALE GENOMIC DNA]</scope>
    <source>
        <strain evidence="1 2">NEAU-G17</strain>
    </source>
</reference>
<name>A0A372JI14_9ACTN</name>